<dbReference type="Proteomes" id="UP001189429">
    <property type="component" value="Unassembled WGS sequence"/>
</dbReference>
<proteinExistence type="predicted"/>
<organism evidence="1 2">
    <name type="scientific">Prorocentrum cordatum</name>
    <dbReference type="NCBI Taxonomy" id="2364126"/>
    <lineage>
        <taxon>Eukaryota</taxon>
        <taxon>Sar</taxon>
        <taxon>Alveolata</taxon>
        <taxon>Dinophyceae</taxon>
        <taxon>Prorocentrales</taxon>
        <taxon>Prorocentraceae</taxon>
        <taxon>Prorocentrum</taxon>
    </lineage>
</organism>
<reference evidence="1" key="1">
    <citation type="submission" date="2023-10" db="EMBL/GenBank/DDBJ databases">
        <authorList>
            <person name="Chen Y."/>
            <person name="Shah S."/>
            <person name="Dougan E. K."/>
            <person name="Thang M."/>
            <person name="Chan C."/>
        </authorList>
    </citation>
    <scope>NUCLEOTIDE SEQUENCE [LARGE SCALE GENOMIC DNA]</scope>
</reference>
<name>A0ABN9YH44_9DINO</name>
<gene>
    <name evidence="1" type="ORF">PCOR1329_LOCUS85808</name>
</gene>
<evidence type="ECO:0000313" key="1">
    <source>
        <dbReference type="EMBL" id="CAK0912193.1"/>
    </source>
</evidence>
<protein>
    <submittedName>
        <fullName evidence="1">Uncharacterized protein</fullName>
    </submittedName>
</protein>
<comment type="caution">
    <text evidence="1">The sequence shown here is derived from an EMBL/GenBank/DDBJ whole genome shotgun (WGS) entry which is preliminary data.</text>
</comment>
<evidence type="ECO:0000313" key="2">
    <source>
        <dbReference type="Proteomes" id="UP001189429"/>
    </source>
</evidence>
<feature type="non-terminal residue" evidence="1">
    <location>
        <position position="1"/>
    </location>
</feature>
<keyword evidence="2" id="KW-1185">Reference proteome</keyword>
<sequence length="162" mass="18086">RKRAPGYPRGPLERWYPEYLPTPEVAIVSTSTAPQGPRAGLQQLCVWVVTGSATSFDAVVPLLLLRLARGKIAFHGLKFHFNSFCMSLSSLCGYVCLRFGTWLGASQQHAGRIFVSRPRSGNARWLFFHHPDDSDGAQQKPSAAPWVFSKTRFDVVVLHSWT</sequence>
<accession>A0ABN9YH44</accession>
<dbReference type="EMBL" id="CAUYUJ010022714">
    <property type="protein sequence ID" value="CAK0912193.1"/>
    <property type="molecule type" value="Genomic_DNA"/>
</dbReference>